<evidence type="ECO:0000313" key="3">
    <source>
        <dbReference type="Proteomes" id="UP000293846"/>
    </source>
</evidence>
<name>A0A4R1AVI1_9BACI</name>
<dbReference type="InterPro" id="IPR036779">
    <property type="entry name" value="LysM_dom_sf"/>
</dbReference>
<dbReference type="InterPro" id="IPR018392">
    <property type="entry name" value="LysM"/>
</dbReference>
<dbReference type="OrthoDB" id="9800780at2"/>
<evidence type="ECO:0000313" key="2">
    <source>
        <dbReference type="EMBL" id="TCJ01489.1"/>
    </source>
</evidence>
<dbReference type="RefSeq" id="WP_131238689.1">
    <property type="nucleotide sequence ID" value="NZ_SJTH01000060.1"/>
</dbReference>
<gene>
    <name evidence="2" type="ORF">E0Y62_23730</name>
</gene>
<dbReference type="SMART" id="SM00257">
    <property type="entry name" value="LysM"/>
    <property type="match status" value="1"/>
</dbReference>
<accession>A0A4R1AVI1</accession>
<dbReference type="Gene3D" id="3.10.350.10">
    <property type="entry name" value="LysM domain"/>
    <property type="match status" value="1"/>
</dbReference>
<dbReference type="EMBL" id="SJTH01000060">
    <property type="protein sequence ID" value="TCJ01489.1"/>
    <property type="molecule type" value="Genomic_DNA"/>
</dbReference>
<feature type="domain" description="LysM" evidence="1">
    <location>
        <begin position="164"/>
        <end position="213"/>
    </location>
</feature>
<evidence type="ECO:0000259" key="1">
    <source>
        <dbReference type="PROSITE" id="PS51782"/>
    </source>
</evidence>
<dbReference type="SUPFAM" id="SSF54106">
    <property type="entry name" value="LysM domain"/>
    <property type="match status" value="1"/>
</dbReference>
<keyword evidence="3" id="KW-1185">Reference proteome</keyword>
<dbReference type="Proteomes" id="UP000293846">
    <property type="component" value="Unassembled WGS sequence"/>
</dbReference>
<protein>
    <submittedName>
        <fullName evidence="2">LysM peptidoglycan-binding domain-containing protein</fullName>
    </submittedName>
</protein>
<reference evidence="2 3" key="1">
    <citation type="submission" date="2019-03" db="EMBL/GenBank/DDBJ databases">
        <authorList>
            <person name="Jensen L."/>
            <person name="Storgaard J."/>
            <person name="Sulaj E."/>
            <person name="Schramm A."/>
            <person name="Marshall I.P.G."/>
        </authorList>
    </citation>
    <scope>NUCLEOTIDE SEQUENCE [LARGE SCALE GENOMIC DNA]</scope>
    <source>
        <strain evidence="2 3">2017H2G3</strain>
    </source>
</reference>
<dbReference type="AlphaFoldDB" id="A0A4R1AVI1"/>
<dbReference type="Pfam" id="PF01476">
    <property type="entry name" value="LysM"/>
    <property type="match status" value="1"/>
</dbReference>
<organism evidence="2 3">
    <name type="scientific">Cytobacillus praedii</name>
    <dbReference type="NCBI Taxonomy" id="1742358"/>
    <lineage>
        <taxon>Bacteria</taxon>
        <taxon>Bacillati</taxon>
        <taxon>Bacillota</taxon>
        <taxon>Bacilli</taxon>
        <taxon>Bacillales</taxon>
        <taxon>Bacillaceae</taxon>
        <taxon>Cytobacillus</taxon>
    </lineage>
</organism>
<proteinExistence type="predicted"/>
<dbReference type="PROSITE" id="PS51782">
    <property type="entry name" value="LYSM"/>
    <property type="match status" value="1"/>
</dbReference>
<comment type="caution">
    <text evidence="2">The sequence shown here is derived from an EMBL/GenBank/DDBJ whole genome shotgun (WGS) entry which is preliminary data.</text>
</comment>
<dbReference type="CDD" id="cd00118">
    <property type="entry name" value="LysM"/>
    <property type="match status" value="1"/>
</dbReference>
<sequence length="220" mass="24883">MSLGIYLSAKNDKEGFRLPINPEKVEVVGSGDGESYTIATLGNINIPKDAKLEEYSIASFFPAQESIYSVSVFLEPQYYIDLINNWKKAKLPIRYIYVNGSFTINELVTIEKFNYDETGGCSDVNFTLDLKKHVPFGPKKMVIVKQKVVKKSGPKRANKKDIPQTYSLIKGDSLWKVAQKYTKNGANYKELQKLNGIKDSQLRKLPIGLKLKIPPSWIKN</sequence>